<proteinExistence type="inferred from homology"/>
<dbReference type="EMBL" id="FNID01000006">
    <property type="protein sequence ID" value="SDM83659.1"/>
    <property type="molecule type" value="Genomic_DNA"/>
</dbReference>
<comment type="caution">
    <text evidence="2">Lacks conserved residue(s) required for the propagation of feature annotation.</text>
</comment>
<evidence type="ECO:0000313" key="5">
    <source>
        <dbReference type="EMBL" id="SDM83659.1"/>
    </source>
</evidence>
<keyword evidence="2" id="KW-0235">DNA replication</keyword>
<evidence type="ECO:0000313" key="6">
    <source>
        <dbReference type="Proteomes" id="UP000199182"/>
    </source>
</evidence>
<dbReference type="RefSeq" id="WP_092638318.1">
    <property type="nucleotide sequence ID" value="NZ_FNID01000006.1"/>
</dbReference>
<dbReference type="HAMAP" id="MF_00984">
    <property type="entry name" value="SSB"/>
    <property type="match status" value="1"/>
</dbReference>
<dbReference type="GO" id="GO:0006260">
    <property type="term" value="P:DNA replication"/>
    <property type="evidence" value="ECO:0007669"/>
    <property type="project" value="UniProtKB-UniRule"/>
</dbReference>
<dbReference type="PIRSF" id="PIRSF002070">
    <property type="entry name" value="SSB"/>
    <property type="match status" value="1"/>
</dbReference>
<keyword evidence="2" id="KW-0233">DNA recombination</keyword>
<dbReference type="OrthoDB" id="9809878at2"/>
<dbReference type="NCBIfam" id="TIGR00621">
    <property type="entry name" value="ssb"/>
    <property type="match status" value="1"/>
</dbReference>
<gene>
    <name evidence="5" type="ORF">SAMN05192585_10612</name>
</gene>
<dbReference type="Gene3D" id="2.40.50.140">
    <property type="entry name" value="Nucleic acid-binding proteins"/>
    <property type="match status" value="1"/>
</dbReference>
<evidence type="ECO:0000256" key="4">
    <source>
        <dbReference type="SAM" id="MobiDB-lite"/>
    </source>
</evidence>
<reference evidence="5 6" key="1">
    <citation type="submission" date="2016-10" db="EMBL/GenBank/DDBJ databases">
        <authorList>
            <person name="de Groot N.N."/>
        </authorList>
    </citation>
    <scope>NUCLEOTIDE SEQUENCE [LARGE SCALE GENOMIC DNA]</scope>
    <source>
        <strain evidence="5 6">CGMCC 1.5012</strain>
    </source>
</reference>
<keyword evidence="6" id="KW-1185">Reference proteome</keyword>
<dbReference type="PANTHER" id="PTHR10302:SF27">
    <property type="entry name" value="SINGLE-STRANDED DNA-BINDING PROTEIN"/>
    <property type="match status" value="1"/>
</dbReference>
<dbReference type="PROSITE" id="PS50935">
    <property type="entry name" value="SSB"/>
    <property type="match status" value="1"/>
</dbReference>
<dbReference type="GO" id="GO:0009295">
    <property type="term" value="C:nucleoid"/>
    <property type="evidence" value="ECO:0007669"/>
    <property type="project" value="TreeGrafter"/>
</dbReference>
<dbReference type="Proteomes" id="UP000199182">
    <property type="component" value="Unassembled WGS sequence"/>
</dbReference>
<comment type="function">
    <text evidence="2">Plays an important role in DNA replication, recombination and repair. Binds to ssDNA and to an array of partner proteins to recruit them to their sites of action during DNA metabolism.</text>
</comment>
<dbReference type="GO" id="GO:0006281">
    <property type="term" value="P:DNA repair"/>
    <property type="evidence" value="ECO:0007669"/>
    <property type="project" value="UniProtKB-UniRule"/>
</dbReference>
<dbReference type="InterPro" id="IPR011344">
    <property type="entry name" value="ssDNA-bd"/>
</dbReference>
<keyword evidence="2" id="KW-0234">DNA repair</keyword>
<dbReference type="InterPro" id="IPR012340">
    <property type="entry name" value="NA-bd_OB-fold"/>
</dbReference>
<feature type="region of interest" description="Disordered" evidence="4">
    <location>
        <begin position="113"/>
        <end position="148"/>
    </location>
</feature>
<dbReference type="GO" id="GO:0006310">
    <property type="term" value="P:DNA recombination"/>
    <property type="evidence" value="ECO:0007669"/>
    <property type="project" value="UniProtKB-UniRule"/>
</dbReference>
<feature type="short sequence motif" description="Important for interaction with partner proteins" evidence="2">
    <location>
        <begin position="143"/>
        <end position="148"/>
    </location>
</feature>
<dbReference type="PANTHER" id="PTHR10302">
    <property type="entry name" value="SINGLE-STRANDED DNA-BINDING PROTEIN"/>
    <property type="match status" value="1"/>
</dbReference>
<keyword evidence="1 2" id="KW-0238">DNA-binding</keyword>
<keyword evidence="2" id="KW-0227">DNA damage</keyword>
<accession>A0A1G9WGR7</accession>
<protein>
    <recommendedName>
        <fullName evidence="2 3">Single-stranded DNA-binding protein</fullName>
        <shortName evidence="2">SSB</shortName>
    </recommendedName>
</protein>
<evidence type="ECO:0000256" key="2">
    <source>
        <dbReference type="HAMAP-Rule" id="MF_00984"/>
    </source>
</evidence>
<dbReference type="GO" id="GO:0003697">
    <property type="term" value="F:single-stranded DNA binding"/>
    <property type="evidence" value="ECO:0007669"/>
    <property type="project" value="UniProtKB-UniRule"/>
</dbReference>
<evidence type="ECO:0000256" key="1">
    <source>
        <dbReference type="ARBA" id="ARBA00023125"/>
    </source>
</evidence>
<sequence length="148" mass="16157">MLNKAILMGRLTADPELKHTTSNFAVTNFQIAVDRSYAKAGTERQTDFITIVAWRNTAEFVCKYFKKGNMIAVEGSIQTRNYNDSQGNKRTAVEVLADNVFFCESKAAASGHANTGTSTFEAPPMPVAFESGSSEDFSVVPGDDDLPF</sequence>
<dbReference type="Pfam" id="PF00436">
    <property type="entry name" value="SSB"/>
    <property type="match status" value="1"/>
</dbReference>
<dbReference type="InterPro" id="IPR000424">
    <property type="entry name" value="Primosome_PriB/ssb"/>
</dbReference>
<dbReference type="CDD" id="cd04496">
    <property type="entry name" value="SSB_OBF"/>
    <property type="match status" value="1"/>
</dbReference>
<dbReference type="SUPFAM" id="SSF50249">
    <property type="entry name" value="Nucleic acid-binding proteins"/>
    <property type="match status" value="1"/>
</dbReference>
<dbReference type="AlphaFoldDB" id="A0A1G9WGR7"/>
<name>A0A1G9WGR7_9FIRM</name>
<evidence type="ECO:0000256" key="3">
    <source>
        <dbReference type="PIRNR" id="PIRNR002070"/>
    </source>
</evidence>
<dbReference type="STRING" id="258515.SAMN05192585_10612"/>
<comment type="subunit">
    <text evidence="2">Homotetramer.</text>
</comment>
<organism evidence="5 6">
    <name type="scientific">Acetanaerobacterium elongatum</name>
    <dbReference type="NCBI Taxonomy" id="258515"/>
    <lineage>
        <taxon>Bacteria</taxon>
        <taxon>Bacillati</taxon>
        <taxon>Bacillota</taxon>
        <taxon>Clostridia</taxon>
        <taxon>Eubacteriales</taxon>
        <taxon>Oscillospiraceae</taxon>
        <taxon>Acetanaerobacterium</taxon>
    </lineage>
</organism>